<organism evidence="2 3">
    <name type="scientific">Orchesella cincta</name>
    <name type="common">Springtail</name>
    <name type="synonym">Podura cincta</name>
    <dbReference type="NCBI Taxonomy" id="48709"/>
    <lineage>
        <taxon>Eukaryota</taxon>
        <taxon>Metazoa</taxon>
        <taxon>Ecdysozoa</taxon>
        <taxon>Arthropoda</taxon>
        <taxon>Hexapoda</taxon>
        <taxon>Collembola</taxon>
        <taxon>Entomobryomorpha</taxon>
        <taxon>Entomobryoidea</taxon>
        <taxon>Orchesellidae</taxon>
        <taxon>Orchesellinae</taxon>
        <taxon>Orchesella</taxon>
    </lineage>
</organism>
<keyword evidence="1" id="KW-0732">Signal</keyword>
<dbReference type="OMA" id="INEPEWC"/>
<dbReference type="AlphaFoldDB" id="A0A1D2MG91"/>
<feature type="chain" id="PRO_5008903969" evidence="1">
    <location>
        <begin position="21"/>
        <end position="392"/>
    </location>
</feature>
<dbReference type="OrthoDB" id="6657943at2759"/>
<accession>A0A1D2MG91</accession>
<evidence type="ECO:0000256" key="1">
    <source>
        <dbReference type="SAM" id="SignalP"/>
    </source>
</evidence>
<dbReference type="STRING" id="48709.A0A1D2MG91"/>
<evidence type="ECO:0000313" key="3">
    <source>
        <dbReference type="Proteomes" id="UP000094527"/>
    </source>
</evidence>
<feature type="signal peptide" evidence="1">
    <location>
        <begin position="1"/>
        <end position="20"/>
    </location>
</feature>
<dbReference type="SUPFAM" id="SSF51445">
    <property type="entry name" value="(Trans)glycosidases"/>
    <property type="match status" value="1"/>
</dbReference>
<proteinExistence type="predicted"/>
<dbReference type="PANTHER" id="PTHR37398">
    <property type="entry name" value="ENDO-BETA-1,4-MANNANASE"/>
    <property type="match status" value="1"/>
</dbReference>
<sequence length="392" mass="43744">MFKLGVVVLAVFACMQASNGEFLRRSGRDLMYGSNKIFLSGANIAWKSYGYDFGNGNYAGSGPELENWIRKIALAGGNVLRIWLHVEGESTPQFNNDGYVLAPDAGGNLINDLSRFLDVARENDVFVIPVLWNGALIRNDRYKNLIWDDAKLQSYIDNALVPMVRALSNKPALAAWEIMNEPEGSILIEGNSNPCYDTVKMGQYGAGWTNTYIPMERMLRFINKQIGAIKRTDNKVLVTVGSWSEHPQSDAYDDTFSFLWISELIKTCMHSTYKDSCLVGAGGEAQGTVDFYQIHTYSWEGNWNAHSPFKVTAASFNLDKPLVIGEFAQVCAGGESVEALWNYAYNQGYSGAWSWQYNLDNGHCQDSQDAQDRGMQTIRSNSHNGLIRVPIN</sequence>
<dbReference type="Proteomes" id="UP000094527">
    <property type="component" value="Unassembled WGS sequence"/>
</dbReference>
<dbReference type="InterPro" id="IPR017853">
    <property type="entry name" value="GH"/>
</dbReference>
<evidence type="ECO:0000313" key="2">
    <source>
        <dbReference type="EMBL" id="ODM91993.1"/>
    </source>
</evidence>
<comment type="caution">
    <text evidence="2">The sequence shown here is derived from an EMBL/GenBank/DDBJ whole genome shotgun (WGS) entry which is preliminary data.</text>
</comment>
<dbReference type="EMBL" id="LJIJ01001359">
    <property type="protein sequence ID" value="ODM91993.1"/>
    <property type="molecule type" value="Genomic_DNA"/>
</dbReference>
<keyword evidence="3" id="KW-1185">Reference proteome</keyword>
<reference evidence="2 3" key="1">
    <citation type="journal article" date="2016" name="Genome Biol. Evol.">
        <title>Gene Family Evolution Reflects Adaptation to Soil Environmental Stressors in the Genome of the Collembolan Orchesella cincta.</title>
        <authorList>
            <person name="Faddeeva-Vakhrusheva A."/>
            <person name="Derks M.F."/>
            <person name="Anvar S.Y."/>
            <person name="Agamennone V."/>
            <person name="Suring W."/>
            <person name="Smit S."/>
            <person name="van Straalen N.M."/>
            <person name="Roelofs D."/>
        </authorList>
    </citation>
    <scope>NUCLEOTIDE SEQUENCE [LARGE SCALE GENOMIC DNA]</scope>
    <source>
        <tissue evidence="2">Mixed pool</tissue>
    </source>
</reference>
<dbReference type="PANTHER" id="PTHR37398:SF3">
    <property type="entry name" value="GLYCOSIDE HYDROLASE FAMILY 5 DOMAIN-CONTAINING PROTEIN"/>
    <property type="match status" value="1"/>
</dbReference>
<dbReference type="Gene3D" id="3.20.20.80">
    <property type="entry name" value="Glycosidases"/>
    <property type="match status" value="1"/>
</dbReference>
<gene>
    <name evidence="2" type="ORF">Ocin01_14689</name>
</gene>
<protein>
    <submittedName>
        <fullName evidence="2">Mannan endo-1,4-beta-mannosidase</fullName>
    </submittedName>
</protein>
<name>A0A1D2MG91_ORCCI</name>